<dbReference type="EMBL" id="LJKE01000137">
    <property type="protein sequence ID" value="KZD49442.1"/>
    <property type="molecule type" value="Genomic_DNA"/>
</dbReference>
<accession>A0A164KAQ2</accession>
<proteinExistence type="predicted"/>
<dbReference type="Proteomes" id="UP000076482">
    <property type="component" value="Unassembled WGS sequence"/>
</dbReference>
<reference evidence="1 2" key="1">
    <citation type="submission" date="2015-09" db="EMBL/GenBank/DDBJ databases">
        <title>Bacillus cereus food isolates.</title>
        <authorList>
            <person name="Boekhorst J."/>
        </authorList>
    </citation>
    <scope>NUCLEOTIDE SEQUENCE [LARGE SCALE GENOMIC DNA]</scope>
    <source>
        <strain evidence="1 2">B4088</strain>
    </source>
</reference>
<evidence type="ECO:0000313" key="1">
    <source>
        <dbReference type="EMBL" id="KZD49442.1"/>
    </source>
</evidence>
<comment type="caution">
    <text evidence="1">The sequence shown here is derived from an EMBL/GenBank/DDBJ whole genome shotgun (WGS) entry which is preliminary data.</text>
</comment>
<dbReference type="AlphaFoldDB" id="A0A164KAQ2"/>
<dbReference type="PATRIC" id="fig|1396.535.peg.5002"/>
<sequence>MLDRLGIERVNDSLTELELTSHDKFTSYTTDKKGNKVEAVIMFNDIED</sequence>
<organism evidence="1 2">
    <name type="scientific">Bacillus cereus</name>
    <dbReference type="NCBI Taxonomy" id="1396"/>
    <lineage>
        <taxon>Bacteria</taxon>
        <taxon>Bacillati</taxon>
        <taxon>Bacillota</taxon>
        <taxon>Bacilli</taxon>
        <taxon>Bacillales</taxon>
        <taxon>Bacillaceae</taxon>
        <taxon>Bacillus</taxon>
        <taxon>Bacillus cereus group</taxon>
    </lineage>
</organism>
<gene>
    <name evidence="1" type="ORF">B4088_6502</name>
</gene>
<name>A0A164KAQ2_BACCE</name>
<evidence type="ECO:0000313" key="2">
    <source>
        <dbReference type="Proteomes" id="UP000076482"/>
    </source>
</evidence>
<protein>
    <submittedName>
        <fullName evidence="1">Uncharacterized protein</fullName>
    </submittedName>
</protein>